<feature type="transmembrane region" description="Helical" evidence="7">
    <location>
        <begin position="277"/>
        <end position="298"/>
    </location>
</feature>
<feature type="compositionally biased region" description="Acidic residues" evidence="6">
    <location>
        <begin position="152"/>
        <end position="166"/>
    </location>
</feature>
<evidence type="ECO:0000256" key="1">
    <source>
        <dbReference type="ARBA" id="ARBA00004141"/>
    </source>
</evidence>
<keyword evidence="5 7" id="KW-0472">Membrane</keyword>
<feature type="compositionally biased region" description="Basic and acidic residues" evidence="6">
    <location>
        <begin position="167"/>
        <end position="228"/>
    </location>
</feature>
<reference evidence="8 9" key="1">
    <citation type="submission" date="2021-02" db="EMBL/GenBank/DDBJ databases">
        <title>Plant Genome Project.</title>
        <authorList>
            <person name="Zhang R.-G."/>
        </authorList>
    </citation>
    <scope>NUCLEOTIDE SEQUENCE [LARGE SCALE GENOMIC DNA]</scope>
    <source>
        <tissue evidence="8">Leaves</tissue>
    </source>
</reference>
<evidence type="ECO:0000256" key="4">
    <source>
        <dbReference type="ARBA" id="ARBA00022989"/>
    </source>
</evidence>
<keyword evidence="9" id="KW-1185">Reference proteome</keyword>
<gene>
    <name evidence="8" type="ORF">JRO89_XS03G0072900</name>
</gene>
<proteinExistence type="inferred from homology"/>
<feature type="transmembrane region" description="Helical" evidence="7">
    <location>
        <begin position="501"/>
        <end position="521"/>
    </location>
</feature>
<comment type="similarity">
    <text evidence="2">Belongs to the major facilitator superfamily. Proton-dependent oligopeptide transporter (POT/PTR) (TC 2.A.17) family.</text>
</comment>
<dbReference type="InterPro" id="IPR000109">
    <property type="entry name" value="POT_fam"/>
</dbReference>
<dbReference type="SUPFAM" id="SSF103473">
    <property type="entry name" value="MFS general substrate transporter"/>
    <property type="match status" value="1"/>
</dbReference>
<evidence type="ECO:0000313" key="9">
    <source>
        <dbReference type="Proteomes" id="UP000827721"/>
    </source>
</evidence>
<evidence type="ECO:0000313" key="8">
    <source>
        <dbReference type="EMBL" id="KAH7573126.1"/>
    </source>
</evidence>
<feature type="transmembrane region" description="Helical" evidence="7">
    <location>
        <begin position="111"/>
        <end position="129"/>
    </location>
</feature>
<dbReference type="PANTHER" id="PTHR11654">
    <property type="entry name" value="OLIGOPEPTIDE TRANSPORTER-RELATED"/>
    <property type="match status" value="1"/>
</dbReference>
<feature type="transmembrane region" description="Helical" evidence="7">
    <location>
        <begin position="541"/>
        <end position="559"/>
    </location>
</feature>
<evidence type="ECO:0000256" key="6">
    <source>
        <dbReference type="SAM" id="MobiDB-lite"/>
    </source>
</evidence>
<evidence type="ECO:0000256" key="7">
    <source>
        <dbReference type="SAM" id="Phobius"/>
    </source>
</evidence>
<dbReference type="InterPro" id="IPR036259">
    <property type="entry name" value="MFS_trans_sf"/>
</dbReference>
<comment type="caution">
    <text evidence="8">The sequence shown here is derived from an EMBL/GenBank/DDBJ whole genome shotgun (WGS) entry which is preliminary data.</text>
</comment>
<organism evidence="8 9">
    <name type="scientific">Xanthoceras sorbifolium</name>
    <dbReference type="NCBI Taxonomy" id="99658"/>
    <lineage>
        <taxon>Eukaryota</taxon>
        <taxon>Viridiplantae</taxon>
        <taxon>Streptophyta</taxon>
        <taxon>Embryophyta</taxon>
        <taxon>Tracheophyta</taxon>
        <taxon>Spermatophyta</taxon>
        <taxon>Magnoliopsida</taxon>
        <taxon>eudicotyledons</taxon>
        <taxon>Gunneridae</taxon>
        <taxon>Pentapetalae</taxon>
        <taxon>rosids</taxon>
        <taxon>malvids</taxon>
        <taxon>Sapindales</taxon>
        <taxon>Sapindaceae</taxon>
        <taxon>Xanthoceroideae</taxon>
        <taxon>Xanthoceras</taxon>
    </lineage>
</organism>
<sequence>MVFGYKVVRYSTVTVLITYFTGDPNNYNLVKAARFVNILDGLTASIVIVVAYMSDALFSHFKILTYSVLSTITVNCKLNINRVNQQFCLQGLFLFLLNSSLWPWLNYDILYIIGIVLLAVGDAGLRPLLREFLVYQLRMHEPAANTNINDDGVNDPQEDQVDDDGMEDRAEAHMEDPSEDRVDDDRVKDRAEAHVEDPAEDRVNDDRVEDRAEAHMEDSPENRVDDDGVKDLAEALAEDRVDDDGVLKDRADDGAEERAEDRVEDVANDRVMARKRVWWIVAWVCSVVSTFVISIYPWEIIFYSSIWLDKAAIIESSNLRPEQQEQAGRLCTVTQVEESKFLLKMIPMWSTFLVIGLAASTGDTFSTEQGENLASTNFTFYMVIFVKPITQATSSFLFNKFLTSKERASNSQLQLGKIVRIWFGMVLCTIFCVIAWRVEVHRLQNLDRERNNLDEENSSMGNFWLAPQYCLLGLMQGSAIDGLDEFMIGELPISLKNYASAMNGFVIDGIGNFLGILFVYANRQLFSTTLNESHLDNLKIYFVQLLTILITYFTGYPNYYNLMEHARFMNILEALTASLVIVVTYMSDALFSHFKILTYSVLSTIACDK</sequence>
<dbReference type="Proteomes" id="UP000827721">
    <property type="component" value="Unassembled WGS sequence"/>
</dbReference>
<protein>
    <submittedName>
        <fullName evidence="8">Uncharacterized protein</fullName>
    </submittedName>
</protein>
<keyword evidence="3 7" id="KW-0812">Transmembrane</keyword>
<keyword evidence="4 7" id="KW-1133">Transmembrane helix</keyword>
<comment type="subcellular location">
    <subcellularLocation>
        <location evidence="1">Membrane</location>
        <topology evidence="1">Multi-pass membrane protein</topology>
    </subcellularLocation>
</comment>
<feature type="region of interest" description="Disordered" evidence="6">
    <location>
        <begin position="145"/>
        <end position="228"/>
    </location>
</feature>
<dbReference type="EMBL" id="JAFEMO010000003">
    <property type="protein sequence ID" value="KAH7573126.1"/>
    <property type="molecule type" value="Genomic_DNA"/>
</dbReference>
<accession>A0ABQ8I909</accession>
<dbReference type="Pfam" id="PF00854">
    <property type="entry name" value="PTR2"/>
    <property type="match status" value="1"/>
</dbReference>
<feature type="transmembrane region" description="Helical" evidence="7">
    <location>
        <begin position="32"/>
        <end position="53"/>
    </location>
</feature>
<feature type="region of interest" description="Disordered" evidence="6">
    <location>
        <begin position="240"/>
        <end position="260"/>
    </location>
</feature>
<feature type="transmembrane region" description="Helical" evidence="7">
    <location>
        <begin position="571"/>
        <end position="591"/>
    </location>
</feature>
<feature type="transmembrane region" description="Helical" evidence="7">
    <location>
        <begin position="418"/>
        <end position="438"/>
    </location>
</feature>
<evidence type="ECO:0000256" key="2">
    <source>
        <dbReference type="ARBA" id="ARBA00005982"/>
    </source>
</evidence>
<name>A0ABQ8I909_9ROSI</name>
<evidence type="ECO:0000256" key="5">
    <source>
        <dbReference type="ARBA" id="ARBA00023136"/>
    </source>
</evidence>
<dbReference type="Gene3D" id="1.20.1250.20">
    <property type="entry name" value="MFS general substrate transporter like domains"/>
    <property type="match status" value="2"/>
</dbReference>
<evidence type="ECO:0000256" key="3">
    <source>
        <dbReference type="ARBA" id="ARBA00022692"/>
    </source>
</evidence>